<dbReference type="PANTHER" id="PTHR35011:SF5">
    <property type="entry name" value="SIALIC ACID TRAP TRANSPORTER SMALL PERMEASE PROTEIN SIAQ"/>
    <property type="match status" value="1"/>
</dbReference>
<keyword evidence="2 9" id="KW-0813">Transport</keyword>
<comment type="function">
    <text evidence="9">Part of the tripartite ATP-independent periplasmic (TRAP) transport system.</text>
</comment>
<evidence type="ECO:0000256" key="2">
    <source>
        <dbReference type="ARBA" id="ARBA00022448"/>
    </source>
</evidence>
<feature type="transmembrane region" description="Helical" evidence="9">
    <location>
        <begin position="83"/>
        <end position="103"/>
    </location>
</feature>
<evidence type="ECO:0000256" key="8">
    <source>
        <dbReference type="ARBA" id="ARBA00038436"/>
    </source>
</evidence>
<evidence type="ECO:0000256" key="1">
    <source>
        <dbReference type="ARBA" id="ARBA00004429"/>
    </source>
</evidence>
<feature type="transmembrane region" description="Helical" evidence="9">
    <location>
        <begin position="44"/>
        <end position="62"/>
    </location>
</feature>
<evidence type="ECO:0000256" key="5">
    <source>
        <dbReference type="ARBA" id="ARBA00022692"/>
    </source>
</evidence>
<comment type="similarity">
    <text evidence="8 9">Belongs to the TRAP transporter small permease family.</text>
</comment>
<organism evidence="12 13">
    <name type="scientific">Microbulbifer harenosus</name>
    <dbReference type="NCBI Taxonomy" id="2576840"/>
    <lineage>
        <taxon>Bacteria</taxon>
        <taxon>Pseudomonadati</taxon>
        <taxon>Pseudomonadota</taxon>
        <taxon>Gammaproteobacteria</taxon>
        <taxon>Cellvibrionales</taxon>
        <taxon>Microbulbiferaceae</taxon>
        <taxon>Microbulbifer</taxon>
    </lineage>
</organism>
<dbReference type="Proteomes" id="UP000306791">
    <property type="component" value="Unassembled WGS sequence"/>
</dbReference>
<comment type="subcellular location">
    <subcellularLocation>
        <location evidence="1 9">Cell inner membrane</location>
        <topology evidence="1 9">Multi-pass membrane protein</topology>
    </subcellularLocation>
</comment>
<evidence type="ECO:0000256" key="3">
    <source>
        <dbReference type="ARBA" id="ARBA00022475"/>
    </source>
</evidence>
<keyword evidence="6 9" id="KW-1133">Transmembrane helix</keyword>
<keyword evidence="5 9" id="KW-0812">Transmembrane</keyword>
<proteinExistence type="inferred from homology"/>
<evidence type="ECO:0000259" key="11">
    <source>
        <dbReference type="Pfam" id="PF04290"/>
    </source>
</evidence>
<comment type="subunit">
    <text evidence="9">The complex comprises the extracytoplasmic solute receptor protein and the two transmembrane proteins.</text>
</comment>
<evidence type="ECO:0000256" key="10">
    <source>
        <dbReference type="SAM" id="MobiDB-lite"/>
    </source>
</evidence>
<evidence type="ECO:0000256" key="6">
    <source>
        <dbReference type="ARBA" id="ARBA00022989"/>
    </source>
</evidence>
<keyword evidence="4 9" id="KW-0997">Cell inner membrane</keyword>
<comment type="caution">
    <text evidence="9">Lacks conserved residue(s) required for the propagation of feature annotation.</text>
</comment>
<comment type="caution">
    <text evidence="12">The sequence shown here is derived from an EMBL/GenBank/DDBJ whole genome shotgun (WGS) entry which is preliminary data.</text>
</comment>
<keyword evidence="7 9" id="KW-0472">Membrane</keyword>
<evidence type="ECO:0000313" key="13">
    <source>
        <dbReference type="Proteomes" id="UP000306791"/>
    </source>
</evidence>
<dbReference type="EMBL" id="VANI01000007">
    <property type="protein sequence ID" value="TLM78213.1"/>
    <property type="molecule type" value="Genomic_DNA"/>
</dbReference>
<gene>
    <name evidence="12" type="ORF">FDY93_07245</name>
</gene>
<feature type="region of interest" description="Disordered" evidence="10">
    <location>
        <begin position="164"/>
        <end position="193"/>
    </location>
</feature>
<protein>
    <recommendedName>
        <fullName evidence="9">TRAP transporter small permease protein</fullName>
    </recommendedName>
</protein>
<evidence type="ECO:0000256" key="9">
    <source>
        <dbReference type="RuleBase" id="RU369079"/>
    </source>
</evidence>
<reference evidence="12 13" key="1">
    <citation type="submission" date="2019-05" db="EMBL/GenBank/DDBJ databases">
        <title>Microbulbifer harenosus sp. nov., an alginate-degrading bacterium isolated from coastal sand.</title>
        <authorList>
            <person name="Huang H."/>
            <person name="Mo K."/>
            <person name="Bao S."/>
        </authorList>
    </citation>
    <scope>NUCLEOTIDE SEQUENCE [LARGE SCALE GENOMIC DNA]</scope>
    <source>
        <strain evidence="12 13">HB161719</strain>
    </source>
</reference>
<dbReference type="PANTHER" id="PTHR35011">
    <property type="entry name" value="2,3-DIKETO-L-GULONATE TRAP TRANSPORTER SMALL PERMEASE PROTEIN YIAM"/>
    <property type="match status" value="1"/>
</dbReference>
<accession>A0ABY2UJ85</accession>
<dbReference type="Pfam" id="PF04290">
    <property type="entry name" value="DctQ"/>
    <property type="match status" value="1"/>
</dbReference>
<feature type="transmembrane region" description="Helical" evidence="9">
    <location>
        <begin position="123"/>
        <end position="144"/>
    </location>
</feature>
<name>A0ABY2UJ85_9GAMM</name>
<dbReference type="InterPro" id="IPR007387">
    <property type="entry name" value="TRAP_DctQ"/>
</dbReference>
<keyword evidence="13" id="KW-1185">Reference proteome</keyword>
<sequence length="193" mass="21102">MMQKIEKALALVLGSLLALMVVDVTWQILTRFLPMQPSSYTEELARYLLVWIGILGGAYAFRKKSHLGIDLLTNALHGAARKSVQVFVVLVCFAFAASAMVYGGTKLMLLTFELEQYSAALNIPMGFVYSVLPLSGLLICIFSLDQLVELLTAKQELPAEFDSGVHPYTEGADSEASVAQKEKQKQPEAAVEA</sequence>
<dbReference type="InterPro" id="IPR055348">
    <property type="entry name" value="DctQ"/>
</dbReference>
<evidence type="ECO:0000256" key="4">
    <source>
        <dbReference type="ARBA" id="ARBA00022519"/>
    </source>
</evidence>
<evidence type="ECO:0000313" key="12">
    <source>
        <dbReference type="EMBL" id="TLM78213.1"/>
    </source>
</evidence>
<evidence type="ECO:0000256" key="7">
    <source>
        <dbReference type="ARBA" id="ARBA00023136"/>
    </source>
</evidence>
<feature type="domain" description="Tripartite ATP-independent periplasmic transporters DctQ component" evidence="11">
    <location>
        <begin position="20"/>
        <end position="152"/>
    </location>
</feature>
<keyword evidence="3" id="KW-1003">Cell membrane</keyword>